<accession>A0ABQ8UWE6</accession>
<dbReference type="Proteomes" id="UP001150217">
    <property type="component" value="Unassembled WGS sequence"/>
</dbReference>
<sequence length="131" mass="14950">GTKSAAHYIFKDVSGQGGCSVVRLKLTPLSVKKDLSIEDEGIFDDAVEARCQEADEFYNSLVFGPISDDFKQIMCQALGGMLWTKQYYKFIQKEWLEGNPAQPPPPPERKFIRNRDWRHMHVADVLSMPDK</sequence>
<organism evidence="1 2">
    <name type="scientific">Lentinula lateritia</name>
    <dbReference type="NCBI Taxonomy" id="40482"/>
    <lineage>
        <taxon>Eukaryota</taxon>
        <taxon>Fungi</taxon>
        <taxon>Dikarya</taxon>
        <taxon>Basidiomycota</taxon>
        <taxon>Agaricomycotina</taxon>
        <taxon>Agaricomycetes</taxon>
        <taxon>Agaricomycetidae</taxon>
        <taxon>Agaricales</taxon>
        <taxon>Marasmiineae</taxon>
        <taxon>Omphalotaceae</taxon>
        <taxon>Lentinula</taxon>
    </lineage>
</organism>
<feature type="non-terminal residue" evidence="1">
    <location>
        <position position="131"/>
    </location>
</feature>
<evidence type="ECO:0000313" key="1">
    <source>
        <dbReference type="EMBL" id="KAJ4463809.1"/>
    </source>
</evidence>
<proteinExistence type="predicted"/>
<comment type="caution">
    <text evidence="1">The sequence shown here is derived from an EMBL/GenBank/DDBJ whole genome shotgun (WGS) entry which is preliminary data.</text>
</comment>
<protein>
    <submittedName>
        <fullName evidence="1">Uncharacterized protein</fullName>
    </submittedName>
</protein>
<dbReference type="PANTHER" id="PTHR10412:SF10">
    <property type="entry name" value="GLYCOSYL HYDROLASE FAMILY 63 C-TERMINAL DOMAIN-CONTAINING PROTEIN"/>
    <property type="match status" value="1"/>
</dbReference>
<keyword evidence="2" id="KW-1185">Reference proteome</keyword>
<gene>
    <name evidence="1" type="ORF">C8R41DRAFT_731813</name>
</gene>
<name>A0ABQ8UWE6_9AGAR</name>
<evidence type="ECO:0000313" key="2">
    <source>
        <dbReference type="Proteomes" id="UP001150217"/>
    </source>
</evidence>
<dbReference type="InterPro" id="IPR004888">
    <property type="entry name" value="Glycoside_hydrolase_63"/>
</dbReference>
<feature type="non-terminal residue" evidence="1">
    <location>
        <position position="1"/>
    </location>
</feature>
<dbReference type="PANTHER" id="PTHR10412">
    <property type="entry name" value="MANNOSYL-OLIGOSACCHARIDE GLUCOSIDASE"/>
    <property type="match status" value="1"/>
</dbReference>
<reference evidence="1" key="1">
    <citation type="submission" date="2022-08" db="EMBL/GenBank/DDBJ databases">
        <title>A Global Phylogenomic Analysis of the Shiitake Genus Lentinula.</title>
        <authorList>
            <consortium name="DOE Joint Genome Institute"/>
            <person name="Sierra-Patev S."/>
            <person name="Min B."/>
            <person name="Naranjo-Ortiz M."/>
            <person name="Looney B."/>
            <person name="Konkel Z."/>
            <person name="Slot J.C."/>
            <person name="Sakamoto Y."/>
            <person name="Steenwyk J.L."/>
            <person name="Rokas A."/>
            <person name="Carro J."/>
            <person name="Camarero S."/>
            <person name="Ferreira P."/>
            <person name="Molpeceres G."/>
            <person name="Ruiz-Duenas F.J."/>
            <person name="Serrano A."/>
            <person name="Henrissat B."/>
            <person name="Drula E."/>
            <person name="Hughes K.W."/>
            <person name="Mata J.L."/>
            <person name="Ishikawa N.K."/>
            <person name="Vargas-Isla R."/>
            <person name="Ushijima S."/>
            <person name="Smith C.A."/>
            <person name="Ahrendt S."/>
            <person name="Andreopoulos W."/>
            <person name="He G."/>
            <person name="Labutti K."/>
            <person name="Lipzen A."/>
            <person name="Ng V."/>
            <person name="Riley R."/>
            <person name="Sandor L."/>
            <person name="Barry K."/>
            <person name="Martinez A.T."/>
            <person name="Xiao Y."/>
            <person name="Gibbons J.G."/>
            <person name="Terashima K."/>
            <person name="Grigoriev I.V."/>
            <person name="Hibbett D.S."/>
        </authorList>
    </citation>
    <scope>NUCLEOTIDE SEQUENCE</scope>
    <source>
        <strain evidence="1">RHP3577 ss4</strain>
    </source>
</reference>
<dbReference type="EMBL" id="JANVFT010000152">
    <property type="protein sequence ID" value="KAJ4463809.1"/>
    <property type="molecule type" value="Genomic_DNA"/>
</dbReference>